<dbReference type="OrthoDB" id="61870at2759"/>
<keyword evidence="3" id="KW-1185">Reference proteome</keyword>
<dbReference type="InterPro" id="IPR013653">
    <property type="entry name" value="GCN5-like_dom"/>
</dbReference>
<dbReference type="EMBL" id="LNIX01000008">
    <property type="protein sequence ID" value="OXA51078.1"/>
    <property type="molecule type" value="Genomic_DNA"/>
</dbReference>
<dbReference type="Proteomes" id="UP000198287">
    <property type="component" value="Unassembled WGS sequence"/>
</dbReference>
<reference evidence="2 3" key="1">
    <citation type="submission" date="2015-12" db="EMBL/GenBank/DDBJ databases">
        <title>The genome of Folsomia candida.</title>
        <authorList>
            <person name="Faddeeva A."/>
            <person name="Derks M.F."/>
            <person name="Anvar Y."/>
            <person name="Smit S."/>
            <person name="Van Straalen N."/>
            <person name="Roelofs D."/>
        </authorList>
    </citation>
    <scope>NUCLEOTIDE SEQUENCE [LARGE SCALE GENOMIC DNA]</scope>
    <source>
        <strain evidence="2 3">VU population</strain>
        <tissue evidence="2">Whole body</tissue>
    </source>
</reference>
<dbReference type="PANTHER" id="PTHR20958:SF6">
    <property type="entry name" value="GLYCINE N-ACYLTRANSFERASE-LIKE PROTEIN"/>
    <property type="match status" value="1"/>
</dbReference>
<evidence type="ECO:0000313" key="3">
    <source>
        <dbReference type="Proteomes" id="UP000198287"/>
    </source>
</evidence>
<organism evidence="2 3">
    <name type="scientific">Folsomia candida</name>
    <name type="common">Springtail</name>
    <dbReference type="NCBI Taxonomy" id="158441"/>
    <lineage>
        <taxon>Eukaryota</taxon>
        <taxon>Metazoa</taxon>
        <taxon>Ecdysozoa</taxon>
        <taxon>Arthropoda</taxon>
        <taxon>Hexapoda</taxon>
        <taxon>Collembola</taxon>
        <taxon>Entomobryomorpha</taxon>
        <taxon>Isotomoidea</taxon>
        <taxon>Isotomidae</taxon>
        <taxon>Proisotominae</taxon>
        <taxon>Folsomia</taxon>
    </lineage>
</organism>
<dbReference type="InterPro" id="IPR053225">
    <property type="entry name" value="Acyl-CoA_N-acyltransferase"/>
</dbReference>
<proteinExistence type="predicted"/>
<dbReference type="PANTHER" id="PTHR20958">
    <property type="entry name" value="GLYCINE N-ACYLTRANSFERASE-LIKE PROTEIN"/>
    <property type="match status" value="1"/>
</dbReference>
<dbReference type="Pfam" id="PF08445">
    <property type="entry name" value="FR47"/>
    <property type="match status" value="1"/>
</dbReference>
<dbReference type="STRING" id="158441.A0A226E1B7"/>
<sequence>MAQKYSFVELQLGNNVENLVSVLETLMPSTVQMLNLLKVKMGGLFSPERVPYFKFFTYEPEVGSLRGKKDAQILCSDRDWNTLDKPLFLVCIINTKYIIKNSSNFSYTLMYSRETPSPDDSDLISAFSSLFDFGDKGDIVFGTMDVRYVPFIEKVTSLNNRNMVAYPNWTMFLDETTVLGFEKDIESNNESSEFAIRPLSPDKHAPMINSVWKFGSDGALIHVNDQIRHSPSAGIFLSDDTTLSSPICWTITMPTGTINALHTIDAYRRKGLAELAMKRVAVDLVRLRMRPLVEIELESTASKNLMEKLGFQLAFDAIWIYCSVG</sequence>
<dbReference type="SUPFAM" id="SSF55729">
    <property type="entry name" value="Acyl-CoA N-acyltransferases (Nat)"/>
    <property type="match status" value="1"/>
</dbReference>
<name>A0A226E1B7_FOLCA</name>
<dbReference type="InterPro" id="IPR000182">
    <property type="entry name" value="GNAT_dom"/>
</dbReference>
<feature type="domain" description="N-acetyltransferase" evidence="1">
    <location>
        <begin position="194"/>
        <end position="325"/>
    </location>
</feature>
<protein>
    <recommendedName>
        <fullName evidence="1">N-acetyltransferase domain-containing protein</fullName>
    </recommendedName>
</protein>
<comment type="caution">
    <text evidence="2">The sequence shown here is derived from an EMBL/GenBank/DDBJ whole genome shotgun (WGS) entry which is preliminary data.</text>
</comment>
<accession>A0A226E1B7</accession>
<dbReference type="GO" id="GO:0016747">
    <property type="term" value="F:acyltransferase activity, transferring groups other than amino-acyl groups"/>
    <property type="evidence" value="ECO:0007669"/>
    <property type="project" value="InterPro"/>
</dbReference>
<dbReference type="PROSITE" id="PS51186">
    <property type="entry name" value="GNAT"/>
    <property type="match status" value="1"/>
</dbReference>
<evidence type="ECO:0000313" key="2">
    <source>
        <dbReference type="EMBL" id="OXA51078.1"/>
    </source>
</evidence>
<gene>
    <name evidence="2" type="ORF">Fcan01_14422</name>
</gene>
<dbReference type="AlphaFoldDB" id="A0A226E1B7"/>
<dbReference type="InterPro" id="IPR016181">
    <property type="entry name" value="Acyl_CoA_acyltransferase"/>
</dbReference>
<evidence type="ECO:0000259" key="1">
    <source>
        <dbReference type="PROSITE" id="PS51186"/>
    </source>
</evidence>
<dbReference type="Gene3D" id="3.40.630.30">
    <property type="match status" value="1"/>
</dbReference>